<feature type="domain" description="PAP-associated" evidence="5">
    <location>
        <begin position="132"/>
        <end position="182"/>
    </location>
</feature>
<dbReference type="PANTHER" id="PTHR23092:SF15">
    <property type="entry name" value="INACTIVE NON-CANONICAL POLY(A) RNA POLYMERASE PROTEIN TRF4-2-RELATED"/>
    <property type="match status" value="1"/>
</dbReference>
<protein>
    <submittedName>
        <fullName evidence="6">Non-canonical poly(A) RNA polymerase papd5</fullName>
        <ecNumber evidence="6">2.7.7.19</ecNumber>
    </submittedName>
</protein>
<dbReference type="InterPro" id="IPR043519">
    <property type="entry name" value="NT_sf"/>
</dbReference>
<proteinExistence type="inferred from homology"/>
<dbReference type="GO" id="GO:1990817">
    <property type="term" value="F:poly(A) RNA polymerase activity"/>
    <property type="evidence" value="ECO:0007669"/>
    <property type="project" value="UniProtKB-EC"/>
</dbReference>
<sequence length="324" mass="36114">MKRTTQQALKRAAVLLKKAGVVSEFQGRYHARVPLLCAKTTPSLGGIGVDITINNATGFSGIEEIRKYLSKMPALRPLVLVLKSFLHQRGLSDPAMGGLGSYALTCMCISFLQLNPGQRPPECIEKPMEKESLGILLTDFMMYYGVDFPYDQSYISASQGKLLPKSSASDWIKRSQELKISIECLVVPKNDIGRPTSKMNVIKSEFKSAVATLLQGSFTHIDILRSIVCIGPVTCEAREDLQRAVIALQTEQQQPLNHSHRYFHHNQPTPEKRANNQLARHENHRNSNRRRMQHPLPAKPSFSPYPSRPIYLGLGEGLPRRGGG</sequence>
<comment type="similarity">
    <text evidence="1">Belongs to the DNA polymerase type-B-like family.</text>
</comment>
<evidence type="ECO:0000256" key="3">
    <source>
        <dbReference type="ARBA" id="ARBA00022842"/>
    </source>
</evidence>
<keyword evidence="2" id="KW-0479">Metal-binding</keyword>
<evidence type="ECO:0000256" key="2">
    <source>
        <dbReference type="ARBA" id="ARBA00022723"/>
    </source>
</evidence>
<evidence type="ECO:0000256" key="1">
    <source>
        <dbReference type="ARBA" id="ARBA00008593"/>
    </source>
</evidence>
<organism evidence="6 7">
    <name type="scientific">Marasmius tenuissimus</name>
    <dbReference type="NCBI Taxonomy" id="585030"/>
    <lineage>
        <taxon>Eukaryota</taxon>
        <taxon>Fungi</taxon>
        <taxon>Dikarya</taxon>
        <taxon>Basidiomycota</taxon>
        <taxon>Agaricomycotina</taxon>
        <taxon>Agaricomycetes</taxon>
        <taxon>Agaricomycetidae</taxon>
        <taxon>Agaricales</taxon>
        <taxon>Marasmiineae</taxon>
        <taxon>Marasmiaceae</taxon>
        <taxon>Marasmius</taxon>
    </lineage>
</organism>
<accession>A0ABR3A7Y6</accession>
<comment type="caution">
    <text evidence="6">The sequence shown here is derived from an EMBL/GenBank/DDBJ whole genome shotgun (WGS) entry which is preliminary data.</text>
</comment>
<dbReference type="SUPFAM" id="SSF81301">
    <property type="entry name" value="Nucleotidyltransferase"/>
    <property type="match status" value="1"/>
</dbReference>
<dbReference type="Gene3D" id="1.10.1410.10">
    <property type="match status" value="1"/>
</dbReference>
<feature type="region of interest" description="Disordered" evidence="4">
    <location>
        <begin position="263"/>
        <end position="324"/>
    </location>
</feature>
<reference evidence="6 7" key="1">
    <citation type="submission" date="2024-05" db="EMBL/GenBank/DDBJ databases">
        <title>A draft genome resource for the thread blight pathogen Marasmius tenuissimus strain MS-2.</title>
        <authorList>
            <person name="Yulfo-Soto G.E."/>
            <person name="Baruah I.K."/>
            <person name="Amoako-Attah I."/>
            <person name="Bukari Y."/>
            <person name="Meinhardt L.W."/>
            <person name="Bailey B.A."/>
            <person name="Cohen S.P."/>
        </authorList>
    </citation>
    <scope>NUCLEOTIDE SEQUENCE [LARGE SCALE GENOMIC DNA]</scope>
    <source>
        <strain evidence="6 7">MS-2</strain>
    </source>
</reference>
<dbReference type="InterPro" id="IPR045862">
    <property type="entry name" value="Trf4-like"/>
</dbReference>
<feature type="compositionally biased region" description="Gly residues" evidence="4">
    <location>
        <begin position="314"/>
        <end position="324"/>
    </location>
</feature>
<name>A0ABR3A7Y6_9AGAR</name>
<dbReference type="Pfam" id="PF03828">
    <property type="entry name" value="PAP_assoc"/>
    <property type="match status" value="1"/>
</dbReference>
<evidence type="ECO:0000259" key="5">
    <source>
        <dbReference type="Pfam" id="PF03828"/>
    </source>
</evidence>
<dbReference type="PANTHER" id="PTHR23092">
    <property type="entry name" value="POLY(A) RNA POLYMERASE"/>
    <property type="match status" value="1"/>
</dbReference>
<feature type="compositionally biased region" description="Basic and acidic residues" evidence="4">
    <location>
        <begin position="270"/>
        <end position="285"/>
    </location>
</feature>
<dbReference type="InterPro" id="IPR002058">
    <property type="entry name" value="PAP_assoc"/>
</dbReference>
<keyword evidence="6" id="KW-0548">Nucleotidyltransferase</keyword>
<keyword evidence="7" id="KW-1185">Reference proteome</keyword>
<evidence type="ECO:0000256" key="4">
    <source>
        <dbReference type="SAM" id="MobiDB-lite"/>
    </source>
</evidence>
<dbReference type="Proteomes" id="UP001437256">
    <property type="component" value="Unassembled WGS sequence"/>
</dbReference>
<dbReference type="EC" id="2.7.7.19" evidence="6"/>
<dbReference type="SUPFAM" id="SSF81631">
    <property type="entry name" value="PAP/OAS1 substrate-binding domain"/>
    <property type="match status" value="1"/>
</dbReference>
<gene>
    <name evidence="6" type="primary">PAPD5</name>
    <name evidence="6" type="ORF">AAF712_003461</name>
</gene>
<dbReference type="EMBL" id="JBBXMP010000012">
    <property type="protein sequence ID" value="KAL0069436.1"/>
    <property type="molecule type" value="Genomic_DNA"/>
</dbReference>
<keyword evidence="3" id="KW-0460">Magnesium</keyword>
<evidence type="ECO:0000313" key="7">
    <source>
        <dbReference type="Proteomes" id="UP001437256"/>
    </source>
</evidence>
<keyword evidence="6" id="KW-0808">Transferase</keyword>
<evidence type="ECO:0000313" key="6">
    <source>
        <dbReference type="EMBL" id="KAL0069436.1"/>
    </source>
</evidence>